<evidence type="ECO:0000313" key="3">
    <source>
        <dbReference type="Proteomes" id="UP000410492"/>
    </source>
</evidence>
<dbReference type="EMBL" id="CAACVG010014598">
    <property type="protein sequence ID" value="VEN63409.1"/>
    <property type="molecule type" value="Genomic_DNA"/>
</dbReference>
<evidence type="ECO:0000259" key="1">
    <source>
        <dbReference type="Pfam" id="PF12017"/>
    </source>
</evidence>
<dbReference type="AlphaFoldDB" id="A0A653DT59"/>
<evidence type="ECO:0000313" key="2">
    <source>
        <dbReference type="EMBL" id="VEN63409.1"/>
    </source>
</evidence>
<dbReference type="OrthoDB" id="10070386at2759"/>
<feature type="domain" description="THAP9-like helix-turn-helix" evidence="1">
    <location>
        <begin position="14"/>
        <end position="78"/>
    </location>
</feature>
<dbReference type="Proteomes" id="UP000410492">
    <property type="component" value="Unassembled WGS sequence"/>
</dbReference>
<keyword evidence="3" id="KW-1185">Reference proteome</keyword>
<name>A0A653DT59_CALMS</name>
<protein>
    <recommendedName>
        <fullName evidence="1">THAP9-like helix-turn-helix domain-containing protein</fullName>
    </recommendedName>
</protein>
<organism evidence="2 3">
    <name type="scientific">Callosobruchus maculatus</name>
    <name type="common">Southern cowpea weevil</name>
    <name type="synonym">Pulse bruchid</name>
    <dbReference type="NCBI Taxonomy" id="64391"/>
    <lineage>
        <taxon>Eukaryota</taxon>
        <taxon>Metazoa</taxon>
        <taxon>Ecdysozoa</taxon>
        <taxon>Arthropoda</taxon>
        <taxon>Hexapoda</taxon>
        <taxon>Insecta</taxon>
        <taxon>Pterygota</taxon>
        <taxon>Neoptera</taxon>
        <taxon>Endopterygota</taxon>
        <taxon>Coleoptera</taxon>
        <taxon>Polyphaga</taxon>
        <taxon>Cucujiformia</taxon>
        <taxon>Chrysomeloidea</taxon>
        <taxon>Chrysomelidae</taxon>
        <taxon>Bruchinae</taxon>
        <taxon>Bruchini</taxon>
        <taxon>Callosobruchus</taxon>
    </lineage>
</organism>
<accession>A0A653DT59</accession>
<reference evidence="2 3" key="1">
    <citation type="submission" date="2019-01" db="EMBL/GenBank/DDBJ databases">
        <authorList>
            <person name="Sayadi A."/>
        </authorList>
    </citation>
    <scope>NUCLEOTIDE SEQUENCE [LARGE SCALE GENOMIC DNA]</scope>
</reference>
<sequence>MQLDWVMSYMEAREIQESLPEAQKQLPFQLKERKCGKFSPELRNFALTLHFYSSAAYKYVRKIFGTKVLPHPRTISKWYSDLDGTPGYSAEALHAIKIKVDIEKQNGKSLLKLAEKQDFWD</sequence>
<proteinExistence type="predicted"/>
<gene>
    <name evidence="2" type="ORF">CALMAC_LOCUS20231</name>
</gene>
<dbReference type="Pfam" id="PF12017">
    <property type="entry name" value="Tnp_P_element"/>
    <property type="match status" value="1"/>
</dbReference>
<dbReference type="InterPro" id="IPR021896">
    <property type="entry name" value="THAP9-like_HTH"/>
</dbReference>